<dbReference type="AlphaFoldDB" id="A0A564M0M0"/>
<evidence type="ECO:0000256" key="1">
    <source>
        <dbReference type="ARBA" id="ARBA00022741"/>
    </source>
</evidence>
<organism evidence="2 3">
    <name type="scientific">Klebsiella spallanzanii</name>
    <dbReference type="NCBI Taxonomy" id="2587528"/>
    <lineage>
        <taxon>Bacteria</taxon>
        <taxon>Pseudomonadati</taxon>
        <taxon>Pseudomonadota</taxon>
        <taxon>Gammaproteobacteria</taxon>
        <taxon>Enterobacterales</taxon>
        <taxon>Enterobacteriaceae</taxon>
        <taxon>Klebsiella/Raoultella group</taxon>
        <taxon>Klebsiella</taxon>
    </lineage>
</organism>
<dbReference type="CDD" id="cd00077">
    <property type="entry name" value="HDc"/>
    <property type="match status" value="1"/>
</dbReference>
<dbReference type="SUPFAM" id="SSF52540">
    <property type="entry name" value="P-loop containing nucleoside triphosphate hydrolases"/>
    <property type="match status" value="1"/>
</dbReference>
<dbReference type="EMBL" id="CABGHF010000023">
    <property type="protein sequence ID" value="VUS87426.1"/>
    <property type="molecule type" value="Genomic_DNA"/>
</dbReference>
<dbReference type="InterPro" id="IPR027417">
    <property type="entry name" value="P-loop_NTPase"/>
</dbReference>
<dbReference type="Pfam" id="PF13671">
    <property type="entry name" value="AAA_33"/>
    <property type="match status" value="1"/>
</dbReference>
<dbReference type="Proteomes" id="UP000318370">
    <property type="component" value="Unassembled WGS sequence"/>
</dbReference>
<gene>
    <name evidence="2" type="primary">cca_1</name>
    <name evidence="2" type="ORF">SB6408_01438</name>
</gene>
<proteinExistence type="predicted"/>
<keyword evidence="1" id="KW-0547">Nucleotide-binding</keyword>
<evidence type="ECO:0000313" key="3">
    <source>
        <dbReference type="Proteomes" id="UP000318370"/>
    </source>
</evidence>
<dbReference type="Gene3D" id="1.10.3090.10">
    <property type="entry name" value="cca-adding enzyme, domain 2"/>
    <property type="match status" value="1"/>
</dbReference>
<dbReference type="PANTHER" id="PTHR47545:SF1">
    <property type="entry name" value="MULTIFUNCTIONAL CCA PROTEIN"/>
    <property type="match status" value="1"/>
</dbReference>
<dbReference type="SUPFAM" id="SSF109604">
    <property type="entry name" value="HD-domain/PDEase-like"/>
    <property type="match status" value="1"/>
</dbReference>
<dbReference type="Gene3D" id="3.40.50.300">
    <property type="entry name" value="P-loop containing nucleotide triphosphate hydrolases"/>
    <property type="match status" value="1"/>
</dbReference>
<reference evidence="2 3" key="1">
    <citation type="submission" date="2019-07" db="EMBL/GenBank/DDBJ databases">
        <authorList>
            <person name="Brisse S."/>
            <person name="Rodrigues C."/>
            <person name="Thorpe H."/>
        </authorList>
    </citation>
    <scope>NUCLEOTIDE SEQUENCE [LARGE SCALE GENOMIC DNA]</scope>
    <source>
        <strain evidence="2">SB6408</strain>
    </source>
</reference>
<protein>
    <submittedName>
        <fullName evidence="2">Multifunctional CCA protein</fullName>
    </submittedName>
</protein>
<evidence type="ECO:0000313" key="2">
    <source>
        <dbReference type="EMBL" id="VUS87426.1"/>
    </source>
</evidence>
<sequence>MIWQLTGDKGWSALRQQFRWVEEMHDVPQDPVHHAEGDVGIHTEMVLNALSTIPDFQRCSPQQQELLWAAALLHDVEKRSTTQRDEHGRIQSPGHARKGELTARQILWRDIPTPFILREQIAALVRLHGLPLWLLERPAPERLLLSAAMRIDTRLLTLLARADIEGRRCQDKQEMLDRIALFELFCQEQQCWGHARHFASDAARWHYLTHLNSSADFIPWETERFEVIIMSALPGMGKDRYISEHCPGMPIVSLDDIRRRLGISPEDRAATGRVVQQAKEDARVLLRQKTAFVWNATNITRQLRSQLIDLFTAYGARVKIVYIEVPWAQWKQQNANRQYAVPDAVIMRMASKLEVPQPDEAHCVEYQVRDE</sequence>
<dbReference type="PANTHER" id="PTHR47545">
    <property type="entry name" value="MULTIFUNCTIONAL CCA PROTEIN"/>
    <property type="match status" value="1"/>
</dbReference>
<name>A0A564M0M0_9ENTR</name>
<dbReference type="GO" id="GO:0000166">
    <property type="term" value="F:nucleotide binding"/>
    <property type="evidence" value="ECO:0007669"/>
    <property type="project" value="UniProtKB-KW"/>
</dbReference>
<dbReference type="InterPro" id="IPR050124">
    <property type="entry name" value="tRNA_CCA-adding_enzyme"/>
</dbReference>
<dbReference type="RefSeq" id="WP_142463427.1">
    <property type="nucleotide sequence ID" value="NZ_CABGHF010000023.1"/>
</dbReference>
<accession>A0A564M0M0</accession>
<dbReference type="InterPro" id="IPR003607">
    <property type="entry name" value="HD/PDEase_dom"/>
</dbReference>